<proteinExistence type="predicted"/>
<feature type="region of interest" description="Disordered" evidence="1">
    <location>
        <begin position="1"/>
        <end position="22"/>
    </location>
</feature>
<gene>
    <name evidence="2" type="ORF">ACFQO1_08720</name>
</gene>
<feature type="compositionally biased region" description="Basic and acidic residues" evidence="1">
    <location>
        <begin position="11"/>
        <end position="22"/>
    </location>
</feature>
<sequence length="538" mass="59394">MCQHHFSGKKASKEEKQIHDKEHASWNRRSFIQALGLTGVGSVMLGATQISASKPSPLSVALSNSENDNILVIVRFKGGNDGLNTIVPVYDYDSYANLRPTIKHAQNDLINLDANFGIPNYMTGLESLWGNGQMKVVHGVGYQNQNLSHFRSSEIWASAEPVDFVSTGWWGRYFEDLYPDYIISPPEVPPAIQIGSIGNLIFEGTDNNYAFSVANPEQLANVAQNGTQHDVLDIPDCVYGDKLLFMRATANTTYQYAGVINEAYSSAVNAVDYGEGELANQLAIVARMIKGGLGTKVYMVTLNGFDTHANQVNDHRTLLEDVSNSMKNFYDDLSAIGIQNKVLSMSISEFGRRPYENGSNGTDHGAASPVLLFGPGLEGSGFVGEHPDINTWDANDNLIPSTDFRDVYQTVLTNWFCLENSVVNGILLNQTFENLNLGLDCNNLSVNDFSNTTQIKHTPFYQNDNTFIELTMPVTAHVDMRLYNVLGKEIGSLKNEILFAGKHTIDVKASIRNSLSYGQYIYRLSIGGVFYSKSIIIK</sequence>
<dbReference type="PANTHER" id="PTHR43737">
    <property type="entry name" value="BLL7424 PROTEIN"/>
    <property type="match status" value="1"/>
</dbReference>
<accession>A0ABW2MSU5</accession>
<evidence type="ECO:0000256" key="1">
    <source>
        <dbReference type="SAM" id="MobiDB-lite"/>
    </source>
</evidence>
<dbReference type="PANTHER" id="PTHR43737:SF1">
    <property type="entry name" value="DUF1501 DOMAIN-CONTAINING PROTEIN"/>
    <property type="match status" value="1"/>
</dbReference>
<dbReference type="InterPro" id="IPR010869">
    <property type="entry name" value="DUF1501"/>
</dbReference>
<name>A0ABW2MSU5_9FLAO</name>
<organism evidence="2 3">
    <name type="scientific">Jejudonia soesokkakensis</name>
    <dbReference type="NCBI Taxonomy" id="1323432"/>
    <lineage>
        <taxon>Bacteria</taxon>
        <taxon>Pseudomonadati</taxon>
        <taxon>Bacteroidota</taxon>
        <taxon>Flavobacteriia</taxon>
        <taxon>Flavobacteriales</taxon>
        <taxon>Flavobacteriaceae</taxon>
        <taxon>Jejudonia</taxon>
    </lineage>
</organism>
<dbReference type="EMBL" id="JBHTBN010000004">
    <property type="protein sequence ID" value="MFC7357768.1"/>
    <property type="molecule type" value="Genomic_DNA"/>
</dbReference>
<evidence type="ECO:0000313" key="2">
    <source>
        <dbReference type="EMBL" id="MFC7357768.1"/>
    </source>
</evidence>
<comment type="caution">
    <text evidence="2">The sequence shown here is derived from an EMBL/GenBank/DDBJ whole genome shotgun (WGS) entry which is preliminary data.</text>
</comment>
<dbReference type="Proteomes" id="UP001596415">
    <property type="component" value="Unassembled WGS sequence"/>
</dbReference>
<feature type="compositionally biased region" description="Basic residues" evidence="1">
    <location>
        <begin position="1"/>
        <end position="10"/>
    </location>
</feature>
<protein>
    <submittedName>
        <fullName evidence="2">DUF1501 domain-containing protein</fullName>
    </submittedName>
</protein>
<evidence type="ECO:0000313" key="3">
    <source>
        <dbReference type="Proteomes" id="UP001596415"/>
    </source>
</evidence>
<keyword evidence="3" id="KW-1185">Reference proteome</keyword>
<dbReference type="RefSeq" id="WP_380217625.1">
    <property type="nucleotide sequence ID" value="NZ_JBHTBN010000004.1"/>
</dbReference>
<dbReference type="Pfam" id="PF07394">
    <property type="entry name" value="DUF1501"/>
    <property type="match status" value="1"/>
</dbReference>
<reference evidence="3" key="1">
    <citation type="journal article" date="2019" name="Int. J. Syst. Evol. Microbiol.">
        <title>The Global Catalogue of Microorganisms (GCM) 10K type strain sequencing project: providing services to taxonomists for standard genome sequencing and annotation.</title>
        <authorList>
            <consortium name="The Broad Institute Genomics Platform"/>
            <consortium name="The Broad Institute Genome Sequencing Center for Infectious Disease"/>
            <person name="Wu L."/>
            <person name="Ma J."/>
        </authorList>
    </citation>
    <scope>NUCLEOTIDE SEQUENCE [LARGE SCALE GENOMIC DNA]</scope>
    <source>
        <strain evidence="3">CGMCC 1.16306</strain>
    </source>
</reference>